<keyword evidence="5" id="KW-1185">Reference proteome</keyword>
<dbReference type="SUPFAM" id="SSF117856">
    <property type="entry name" value="AF0104/ALDC/Ptd012-like"/>
    <property type="match status" value="1"/>
</dbReference>
<evidence type="ECO:0000259" key="3">
    <source>
        <dbReference type="PROSITE" id="PS51742"/>
    </source>
</evidence>
<name>A0AAD5WBQ1_9POAL</name>
<sequence>MHHLISGRFLLRKRESERRRESVRIGGFGGCEEDYRLFDDDRSVSIVSLSSTFLSLLSISKLANRWWAGSAAMSSADPAVTSSLHLHNPNPNPNPNNNHLQFHNPLDPNSVTQNLNPTTPNSSGSNNDEPGENSPTAVVSSEPGSGSGSTIRKPRGRPAGSKNKPKPPVIITRDSPNVLRSHVMEIASGADIMEAISTFARKRQRGVSVLSGSGVVTNVNIRQPSAPPGTVVTLHGRFEILSLSGAFLPAPSPPGASGLTIYLAGGQGQVVGGSVIGELVASGPVMIIAASFSNATYDRLPLQDEEAVQMPPSQPAGSEGVPMQPHSPGSGGGAPPAGMASEHASMPFYSLPPNLMPNGQMPHEVLGSWASPAATSRPPPSF</sequence>
<dbReference type="InterPro" id="IPR014476">
    <property type="entry name" value="AHL15-29"/>
</dbReference>
<dbReference type="Pfam" id="PF03479">
    <property type="entry name" value="PCC"/>
    <property type="match status" value="1"/>
</dbReference>
<proteinExistence type="predicted"/>
<dbReference type="GO" id="GO:0005634">
    <property type="term" value="C:nucleus"/>
    <property type="evidence" value="ECO:0007669"/>
    <property type="project" value="UniProtKB-SubCell"/>
</dbReference>
<organism evidence="4 5">
    <name type="scientific">Rhynchospora tenuis</name>
    <dbReference type="NCBI Taxonomy" id="198213"/>
    <lineage>
        <taxon>Eukaryota</taxon>
        <taxon>Viridiplantae</taxon>
        <taxon>Streptophyta</taxon>
        <taxon>Embryophyta</taxon>
        <taxon>Tracheophyta</taxon>
        <taxon>Spermatophyta</taxon>
        <taxon>Magnoliopsida</taxon>
        <taxon>Liliopsida</taxon>
        <taxon>Poales</taxon>
        <taxon>Cyperaceae</taxon>
        <taxon>Cyperoideae</taxon>
        <taxon>Rhynchosporeae</taxon>
        <taxon>Rhynchospora</taxon>
    </lineage>
</organism>
<feature type="compositionally biased region" description="Low complexity" evidence="2">
    <location>
        <begin position="114"/>
        <end position="127"/>
    </location>
</feature>
<dbReference type="GO" id="GO:0003700">
    <property type="term" value="F:DNA-binding transcription factor activity"/>
    <property type="evidence" value="ECO:0007669"/>
    <property type="project" value="TreeGrafter"/>
</dbReference>
<feature type="region of interest" description="Disordered" evidence="2">
    <location>
        <begin position="309"/>
        <end position="382"/>
    </location>
</feature>
<dbReference type="AlphaFoldDB" id="A0AAD5WBQ1"/>
<dbReference type="EMBL" id="JAMRDG010000002">
    <property type="protein sequence ID" value="KAJ3685636.1"/>
    <property type="molecule type" value="Genomic_DNA"/>
</dbReference>
<dbReference type="PANTHER" id="PTHR31100:SF14">
    <property type="entry name" value="AT-HOOK MOTIF NUCLEAR-LOCALIZED PROTEIN 15"/>
    <property type="match status" value="1"/>
</dbReference>
<dbReference type="PANTHER" id="PTHR31100">
    <property type="entry name" value="AT-HOOK MOTIF NUCLEAR-LOCALIZED PROTEIN 15"/>
    <property type="match status" value="1"/>
</dbReference>
<comment type="subcellular location">
    <subcellularLocation>
        <location evidence="1">Nucleus</location>
    </subcellularLocation>
</comment>
<dbReference type="FunFam" id="3.30.1330.80:FF:000001">
    <property type="entry name" value="AT-hook motif nuclear-localized protein"/>
    <property type="match status" value="1"/>
</dbReference>
<feature type="region of interest" description="Disordered" evidence="2">
    <location>
        <begin position="82"/>
        <end position="176"/>
    </location>
</feature>
<reference evidence="4 5" key="1">
    <citation type="journal article" date="2022" name="Cell">
        <title>Repeat-based holocentromeres influence genome architecture and karyotype evolution.</title>
        <authorList>
            <person name="Hofstatter P.G."/>
            <person name="Thangavel G."/>
            <person name="Lux T."/>
            <person name="Neumann P."/>
            <person name="Vondrak T."/>
            <person name="Novak P."/>
            <person name="Zhang M."/>
            <person name="Costa L."/>
            <person name="Castellani M."/>
            <person name="Scott A."/>
            <person name="Toegelov H."/>
            <person name="Fuchs J."/>
            <person name="Mata-Sucre Y."/>
            <person name="Dias Y."/>
            <person name="Vanzela A.L.L."/>
            <person name="Huettel B."/>
            <person name="Almeida C.C.S."/>
            <person name="Simkova H."/>
            <person name="Souza G."/>
            <person name="Pedrosa-Harand A."/>
            <person name="Macas J."/>
            <person name="Mayer K.F.X."/>
            <person name="Houben A."/>
            <person name="Marques A."/>
        </authorList>
    </citation>
    <scope>NUCLEOTIDE SEQUENCE [LARGE SCALE GENOMIC DNA]</scope>
    <source>
        <strain evidence="4">RhyTen1mFocal</strain>
    </source>
</reference>
<evidence type="ECO:0000256" key="2">
    <source>
        <dbReference type="SAM" id="MobiDB-lite"/>
    </source>
</evidence>
<dbReference type="PROSITE" id="PS51742">
    <property type="entry name" value="PPC"/>
    <property type="match status" value="1"/>
</dbReference>
<feature type="compositionally biased region" description="Low complexity" evidence="2">
    <location>
        <begin position="84"/>
        <end position="106"/>
    </location>
</feature>
<dbReference type="CDD" id="cd11378">
    <property type="entry name" value="DUF296"/>
    <property type="match status" value="1"/>
</dbReference>
<evidence type="ECO:0000256" key="1">
    <source>
        <dbReference type="ARBA" id="ARBA00004123"/>
    </source>
</evidence>
<gene>
    <name evidence="4" type="ORF">LUZ61_014800</name>
</gene>
<dbReference type="InterPro" id="IPR005175">
    <property type="entry name" value="PPC_dom"/>
</dbReference>
<feature type="domain" description="PPC" evidence="3">
    <location>
        <begin position="176"/>
        <end position="315"/>
    </location>
</feature>
<dbReference type="Proteomes" id="UP001210211">
    <property type="component" value="Unassembled WGS sequence"/>
</dbReference>
<evidence type="ECO:0000313" key="4">
    <source>
        <dbReference type="EMBL" id="KAJ3685636.1"/>
    </source>
</evidence>
<protein>
    <recommendedName>
        <fullName evidence="3">PPC domain-containing protein</fullName>
    </recommendedName>
</protein>
<accession>A0AAD5WBQ1</accession>
<dbReference type="Gene3D" id="3.30.1330.80">
    <property type="entry name" value="Hypothetical protein, similar to alpha- acetolactate decarboxylase, domain 2"/>
    <property type="match status" value="1"/>
</dbReference>
<comment type="caution">
    <text evidence="4">The sequence shown here is derived from an EMBL/GenBank/DDBJ whole genome shotgun (WGS) entry which is preliminary data.</text>
</comment>
<evidence type="ECO:0000313" key="5">
    <source>
        <dbReference type="Proteomes" id="UP001210211"/>
    </source>
</evidence>
<dbReference type="GO" id="GO:0003680">
    <property type="term" value="F:minor groove of adenine-thymine-rich DNA binding"/>
    <property type="evidence" value="ECO:0007669"/>
    <property type="project" value="InterPro"/>
</dbReference>